<feature type="compositionally biased region" description="Low complexity" evidence="2">
    <location>
        <begin position="363"/>
        <end position="372"/>
    </location>
</feature>
<proteinExistence type="predicted"/>
<gene>
    <name evidence="3" type="ORF">M0R45_024236</name>
</gene>
<sequence>MGFRARLTFIGEDEDDAKNDSIPLLISKLRTAFLPADFERAERALLARESNMKREIEKLKKENAALQERNQFRELEMLRIETELKEYKTKGVIFELRRKNRELESEKVKLEALVKSEYEGWKGLISKLERDATKLSNEKRLGSTKFEGRSPNCGRIDDSGRNNLAVVIKSENGLDFNENGGMASSAGSSIFSEGHRGLTLSGIRKFSSGDAGLIDSHNECAPKETKTLCEKEISEIHNDTESLGLTGEERKLRVLKRKRASSLSGSDDENGGGKFKKDIDSISEMKQHQKLSLEPDGLPIKHCAELVDFSGSNDYENQNLPSSHDQVNSRESEKKIMAEQKSQLFLKVPVEVSSDCDNDPHASLSSSCSSSSSDDDDDYLLQSVLDDIMPKAKAREVRTNGIYGTFAMVPFLLSALNTCRIELD</sequence>
<reference evidence="3 4" key="1">
    <citation type="journal article" date="2023" name="G3 (Bethesda)">
        <title>A chromosome-length genome assembly and annotation of blackberry (Rubus argutus, cv. 'Hillquist').</title>
        <authorList>
            <person name="Bruna T."/>
            <person name="Aryal R."/>
            <person name="Dudchenko O."/>
            <person name="Sargent D.J."/>
            <person name="Mead D."/>
            <person name="Buti M."/>
            <person name="Cavallini A."/>
            <person name="Hytonen T."/>
            <person name="Andres J."/>
            <person name="Pham M."/>
            <person name="Weisz D."/>
            <person name="Mascagni F."/>
            <person name="Usai G."/>
            <person name="Natali L."/>
            <person name="Bassil N."/>
            <person name="Fernandez G.E."/>
            <person name="Lomsadze A."/>
            <person name="Armour M."/>
            <person name="Olukolu B."/>
            <person name="Poorten T."/>
            <person name="Britton C."/>
            <person name="Davik J."/>
            <person name="Ashrafi H."/>
            <person name="Aiden E.L."/>
            <person name="Borodovsky M."/>
            <person name="Worthington M."/>
        </authorList>
    </citation>
    <scope>NUCLEOTIDE SEQUENCE [LARGE SCALE GENOMIC DNA]</scope>
    <source>
        <strain evidence="3">PI 553951</strain>
    </source>
</reference>
<feature type="region of interest" description="Disordered" evidence="2">
    <location>
        <begin position="356"/>
        <end position="375"/>
    </location>
</feature>
<dbReference type="EMBL" id="JBEDUW010000005">
    <property type="protein sequence ID" value="KAK9927031.1"/>
    <property type="molecule type" value="Genomic_DNA"/>
</dbReference>
<name>A0AAW1WQK7_RUBAR</name>
<dbReference type="AlphaFoldDB" id="A0AAW1WQK7"/>
<feature type="coiled-coil region" evidence="1">
    <location>
        <begin position="42"/>
        <end position="138"/>
    </location>
</feature>
<dbReference type="Proteomes" id="UP001457282">
    <property type="component" value="Unassembled WGS sequence"/>
</dbReference>
<keyword evidence="4" id="KW-1185">Reference proteome</keyword>
<evidence type="ECO:0000256" key="2">
    <source>
        <dbReference type="SAM" id="MobiDB-lite"/>
    </source>
</evidence>
<comment type="caution">
    <text evidence="3">The sequence shown here is derived from an EMBL/GenBank/DDBJ whole genome shotgun (WGS) entry which is preliminary data.</text>
</comment>
<accession>A0AAW1WQK7</accession>
<dbReference type="PANTHER" id="PTHR34380">
    <property type="entry name" value="BNAA03G12380D PROTEIN"/>
    <property type="match status" value="1"/>
</dbReference>
<keyword evidence="1" id="KW-0175">Coiled coil</keyword>
<organism evidence="3 4">
    <name type="scientific">Rubus argutus</name>
    <name type="common">Southern blackberry</name>
    <dbReference type="NCBI Taxonomy" id="59490"/>
    <lineage>
        <taxon>Eukaryota</taxon>
        <taxon>Viridiplantae</taxon>
        <taxon>Streptophyta</taxon>
        <taxon>Embryophyta</taxon>
        <taxon>Tracheophyta</taxon>
        <taxon>Spermatophyta</taxon>
        <taxon>Magnoliopsida</taxon>
        <taxon>eudicotyledons</taxon>
        <taxon>Gunneridae</taxon>
        <taxon>Pentapetalae</taxon>
        <taxon>rosids</taxon>
        <taxon>fabids</taxon>
        <taxon>Rosales</taxon>
        <taxon>Rosaceae</taxon>
        <taxon>Rosoideae</taxon>
        <taxon>Rosoideae incertae sedis</taxon>
        <taxon>Rubus</taxon>
    </lineage>
</organism>
<evidence type="ECO:0000256" key="1">
    <source>
        <dbReference type="SAM" id="Coils"/>
    </source>
</evidence>
<evidence type="ECO:0000313" key="4">
    <source>
        <dbReference type="Proteomes" id="UP001457282"/>
    </source>
</evidence>
<feature type="region of interest" description="Disordered" evidence="2">
    <location>
        <begin position="257"/>
        <end position="277"/>
    </location>
</feature>
<dbReference type="PANTHER" id="PTHR34380:SF6">
    <property type="entry name" value="TERNARY COMPLEX FACTOR MIP1 LEUCINE-ZIPPER DOMAIN-CONTAINING PROTEIN"/>
    <property type="match status" value="1"/>
</dbReference>
<evidence type="ECO:0000313" key="3">
    <source>
        <dbReference type="EMBL" id="KAK9927031.1"/>
    </source>
</evidence>
<protein>
    <submittedName>
        <fullName evidence="3">Uncharacterized protein</fullName>
    </submittedName>
</protein>